<dbReference type="InterPro" id="IPR002549">
    <property type="entry name" value="AI-2E-like"/>
</dbReference>
<organism evidence="7 8">
    <name type="scientific">Gilliamella bombicola</name>
    <dbReference type="NCBI Taxonomy" id="1798182"/>
    <lineage>
        <taxon>Bacteria</taxon>
        <taxon>Pseudomonadati</taxon>
        <taxon>Pseudomonadota</taxon>
        <taxon>Gammaproteobacteria</taxon>
        <taxon>Orbales</taxon>
        <taxon>Orbaceae</taxon>
        <taxon>Gilliamella</taxon>
    </lineage>
</organism>
<dbReference type="Proteomes" id="UP000199670">
    <property type="component" value="Unassembled WGS sequence"/>
</dbReference>
<dbReference type="OrthoDB" id="8113193at2"/>
<proteinExistence type="inferred from homology"/>
<evidence type="ECO:0000256" key="4">
    <source>
        <dbReference type="ARBA" id="ARBA00022989"/>
    </source>
</evidence>
<sequence length="343" mass="38819">MPLSNNQKLGLFCLVLFSVFFIILMQVHLMPAVIAGLLTYTLTQKLDDFLSRKMVRFSHQSKLVSVLVLTTLIMGIFIGGFWYLFAWFVDMAKHPTETLMNLKLVVNNVINSLPPSITHYLPDDLDEVKSTIMIYLKDHVFYLQSIIKKVFHDLIILIVGMIIGLILGYKENQRNTEHNKITQRALTKALKSSLNRLVVVFQYVAMSQVVIALFNTMMTAILLFIILPVFGIHLPFSKSLVLATFVFGLIPIIGNLIVNGLIFFVAFTISFTVAMGIIVYLILIHKMEYVLNAKIVGTKIHAGICELLIAMLFLETLFGVIGLIFAPIFYAFIKLSLKELRII</sequence>
<reference evidence="8" key="1">
    <citation type="submission" date="2016-08" db="EMBL/GenBank/DDBJ databases">
        <authorList>
            <person name="Varghese N."/>
            <person name="Submissions Spin"/>
        </authorList>
    </citation>
    <scope>NUCLEOTIDE SEQUENCE [LARGE SCALE GENOMIC DNA]</scope>
    <source>
        <strain evidence="8">R-53248</strain>
    </source>
</reference>
<evidence type="ECO:0000256" key="2">
    <source>
        <dbReference type="ARBA" id="ARBA00009773"/>
    </source>
</evidence>
<gene>
    <name evidence="7" type="ORF">GA0061081_101207</name>
</gene>
<comment type="similarity">
    <text evidence="2">Belongs to the autoinducer-2 exporter (AI-2E) (TC 2.A.86) family.</text>
</comment>
<dbReference type="AlphaFoldDB" id="A0A1C3Z147"/>
<evidence type="ECO:0000256" key="3">
    <source>
        <dbReference type="ARBA" id="ARBA00022692"/>
    </source>
</evidence>
<evidence type="ECO:0000256" key="5">
    <source>
        <dbReference type="ARBA" id="ARBA00023136"/>
    </source>
</evidence>
<feature type="transmembrane region" description="Helical" evidence="6">
    <location>
        <begin position="63"/>
        <end position="85"/>
    </location>
</feature>
<feature type="transmembrane region" description="Helical" evidence="6">
    <location>
        <begin position="150"/>
        <end position="169"/>
    </location>
</feature>
<keyword evidence="3 6" id="KW-0812">Transmembrane</keyword>
<evidence type="ECO:0000256" key="1">
    <source>
        <dbReference type="ARBA" id="ARBA00004141"/>
    </source>
</evidence>
<dbReference type="Pfam" id="PF01594">
    <property type="entry name" value="AI-2E_transport"/>
    <property type="match status" value="1"/>
</dbReference>
<feature type="transmembrane region" description="Helical" evidence="6">
    <location>
        <begin position="239"/>
        <end position="257"/>
    </location>
</feature>
<keyword evidence="5 6" id="KW-0472">Membrane</keyword>
<protein>
    <submittedName>
        <fullName evidence="7">Predicted PurR-regulated permease PerM</fullName>
    </submittedName>
</protein>
<evidence type="ECO:0000313" key="8">
    <source>
        <dbReference type="Proteomes" id="UP000199670"/>
    </source>
</evidence>
<evidence type="ECO:0000256" key="6">
    <source>
        <dbReference type="SAM" id="Phobius"/>
    </source>
</evidence>
<keyword evidence="4 6" id="KW-1133">Transmembrane helix</keyword>
<dbReference type="EMBL" id="FMAQ01000001">
    <property type="protein sequence ID" value="SCB76086.1"/>
    <property type="molecule type" value="Genomic_DNA"/>
</dbReference>
<feature type="transmembrane region" description="Helical" evidence="6">
    <location>
        <begin position="304"/>
        <end position="333"/>
    </location>
</feature>
<name>A0A1C3Z147_9GAMM</name>
<comment type="subcellular location">
    <subcellularLocation>
        <location evidence="1">Membrane</location>
        <topology evidence="1">Multi-pass membrane protein</topology>
    </subcellularLocation>
</comment>
<feature type="transmembrane region" description="Helical" evidence="6">
    <location>
        <begin position="200"/>
        <end position="227"/>
    </location>
</feature>
<feature type="transmembrane region" description="Helical" evidence="6">
    <location>
        <begin position="12"/>
        <end position="43"/>
    </location>
</feature>
<dbReference type="RefSeq" id="WP_091346249.1">
    <property type="nucleotide sequence ID" value="NZ_FMAQ01000001.1"/>
</dbReference>
<dbReference type="STRING" id="1798182.GA0061081_101207"/>
<accession>A0A1C3Z147</accession>
<dbReference type="GO" id="GO:0016020">
    <property type="term" value="C:membrane"/>
    <property type="evidence" value="ECO:0007669"/>
    <property type="project" value="UniProtKB-SubCell"/>
</dbReference>
<evidence type="ECO:0000313" key="7">
    <source>
        <dbReference type="EMBL" id="SCB76086.1"/>
    </source>
</evidence>
<keyword evidence="8" id="KW-1185">Reference proteome</keyword>
<feature type="transmembrane region" description="Helical" evidence="6">
    <location>
        <begin position="263"/>
        <end position="283"/>
    </location>
</feature>